<feature type="non-terminal residue" evidence="7">
    <location>
        <position position="148"/>
    </location>
</feature>
<evidence type="ECO:0000256" key="1">
    <source>
        <dbReference type="ARBA" id="ARBA00011975"/>
    </source>
</evidence>
<feature type="active site" evidence="5">
    <location>
        <position position="74"/>
    </location>
</feature>
<keyword evidence="2 5" id="KW-0489">Methyltransferase</keyword>
<dbReference type="PANTHER" id="PTHR10629">
    <property type="entry name" value="CYTOSINE-SPECIFIC METHYLTRANSFERASE"/>
    <property type="match status" value="1"/>
</dbReference>
<proteinExistence type="inferred from homology"/>
<protein>
    <recommendedName>
        <fullName evidence="1">DNA (cytosine-5-)-methyltransferase</fullName>
        <ecNumber evidence="1">2.1.1.37</ecNumber>
    </recommendedName>
</protein>
<sequence length="148" mass="15907">MTLRIGSLFSGAGGLDLAVEHVTGGRTVWHCEADPDASKVLAAHWPDVPNLGDITAVDWSQVEPVDVLCGGFPCQDVSAAGRRAGLVDGTRSGLWHEMARAIEALRPARIVIENVEGLLTADGEEWPPEVIAADDERSRWNRICALID</sequence>
<evidence type="ECO:0000256" key="2">
    <source>
        <dbReference type="ARBA" id="ARBA00022603"/>
    </source>
</evidence>
<evidence type="ECO:0000256" key="3">
    <source>
        <dbReference type="ARBA" id="ARBA00022679"/>
    </source>
</evidence>
<comment type="caution">
    <text evidence="7">The sequence shown here is derived from an EMBL/GenBank/DDBJ whole genome shotgun (WGS) entry which is preliminary data.</text>
</comment>
<name>A0ABQ5KZM0_9EUKA</name>
<keyword evidence="4 5" id="KW-0949">S-adenosyl-L-methionine</keyword>
<evidence type="ECO:0000313" key="8">
    <source>
        <dbReference type="Proteomes" id="UP001057375"/>
    </source>
</evidence>
<organism evidence="7 8">
    <name type="scientific">Aduncisulcus paluster</name>
    <dbReference type="NCBI Taxonomy" id="2918883"/>
    <lineage>
        <taxon>Eukaryota</taxon>
        <taxon>Metamonada</taxon>
        <taxon>Carpediemonas-like organisms</taxon>
        <taxon>Aduncisulcus</taxon>
    </lineage>
</organism>
<evidence type="ECO:0000256" key="5">
    <source>
        <dbReference type="PROSITE-ProRule" id="PRU01016"/>
    </source>
</evidence>
<evidence type="ECO:0000256" key="4">
    <source>
        <dbReference type="ARBA" id="ARBA00022691"/>
    </source>
</evidence>
<evidence type="ECO:0000313" key="7">
    <source>
        <dbReference type="EMBL" id="GKT37894.1"/>
    </source>
</evidence>
<reference evidence="7" key="1">
    <citation type="submission" date="2022-03" db="EMBL/GenBank/DDBJ databases">
        <title>Draft genome sequence of Aduncisulcus paluster, a free-living microaerophilic Fornicata.</title>
        <authorList>
            <person name="Yuyama I."/>
            <person name="Kume K."/>
            <person name="Tamura T."/>
            <person name="Inagaki Y."/>
            <person name="Hashimoto T."/>
        </authorList>
    </citation>
    <scope>NUCLEOTIDE SEQUENCE</scope>
    <source>
        <strain evidence="7">NY0171</strain>
    </source>
</reference>
<dbReference type="Pfam" id="PF00145">
    <property type="entry name" value="DNA_methylase"/>
    <property type="match status" value="1"/>
</dbReference>
<dbReference type="SUPFAM" id="SSF53335">
    <property type="entry name" value="S-adenosyl-L-methionine-dependent methyltransferases"/>
    <property type="match status" value="1"/>
</dbReference>
<dbReference type="EMBL" id="BQXS01005423">
    <property type="protein sequence ID" value="GKT37894.1"/>
    <property type="molecule type" value="Genomic_DNA"/>
</dbReference>
<comment type="similarity">
    <text evidence="5 6">Belongs to the class I-like SAM-binding methyltransferase superfamily. C5-methyltransferase family.</text>
</comment>
<dbReference type="GO" id="GO:0032259">
    <property type="term" value="P:methylation"/>
    <property type="evidence" value="ECO:0007669"/>
    <property type="project" value="UniProtKB-KW"/>
</dbReference>
<dbReference type="Gene3D" id="3.40.50.150">
    <property type="entry name" value="Vaccinia Virus protein VP39"/>
    <property type="match status" value="1"/>
</dbReference>
<dbReference type="PANTHER" id="PTHR10629:SF50">
    <property type="entry name" value="DNA (CYTOSINE-5)-METHYLTRANSFERASE CMT3"/>
    <property type="match status" value="1"/>
</dbReference>
<keyword evidence="3 5" id="KW-0808">Transferase</keyword>
<gene>
    <name evidence="7" type="ORF">ADUPG1_003832</name>
</gene>
<keyword evidence="8" id="KW-1185">Reference proteome</keyword>
<dbReference type="EC" id="2.1.1.37" evidence="1"/>
<dbReference type="NCBIfam" id="TIGR00675">
    <property type="entry name" value="dcm"/>
    <property type="match status" value="1"/>
</dbReference>
<dbReference type="GO" id="GO:0008168">
    <property type="term" value="F:methyltransferase activity"/>
    <property type="evidence" value="ECO:0007669"/>
    <property type="project" value="UniProtKB-KW"/>
</dbReference>
<dbReference type="InterPro" id="IPR001525">
    <property type="entry name" value="C5_MeTfrase"/>
</dbReference>
<evidence type="ECO:0000256" key="6">
    <source>
        <dbReference type="RuleBase" id="RU000416"/>
    </source>
</evidence>
<accession>A0ABQ5KZM0</accession>
<dbReference type="Proteomes" id="UP001057375">
    <property type="component" value="Unassembled WGS sequence"/>
</dbReference>
<dbReference type="PROSITE" id="PS51679">
    <property type="entry name" value="SAM_MT_C5"/>
    <property type="match status" value="1"/>
</dbReference>
<dbReference type="InterPro" id="IPR029063">
    <property type="entry name" value="SAM-dependent_MTases_sf"/>
</dbReference>
<dbReference type="InterPro" id="IPR050390">
    <property type="entry name" value="C5-Methyltransferase"/>
</dbReference>
<dbReference type="PRINTS" id="PR00105">
    <property type="entry name" value="C5METTRFRASE"/>
</dbReference>